<protein>
    <submittedName>
        <fullName evidence="2">DUF4352 domain-containing protein</fullName>
    </submittedName>
</protein>
<dbReference type="RefSeq" id="WP_267258419.1">
    <property type="nucleotide sequence ID" value="NZ_CP084204.1"/>
</dbReference>
<feature type="compositionally biased region" description="Low complexity" evidence="1">
    <location>
        <begin position="23"/>
        <end position="53"/>
    </location>
</feature>
<keyword evidence="3" id="KW-1185">Reference proteome</keyword>
<feature type="region of interest" description="Disordered" evidence="1">
    <location>
        <begin position="11"/>
        <end position="65"/>
    </location>
</feature>
<feature type="compositionally biased region" description="Gly residues" evidence="1">
    <location>
        <begin position="12"/>
        <end position="22"/>
    </location>
</feature>
<dbReference type="EMBL" id="CP084204">
    <property type="protein sequence ID" value="UZX20674.1"/>
    <property type="molecule type" value="Genomic_DNA"/>
</dbReference>
<dbReference type="GeneID" id="95599399"/>
<name>A0ABY6QTZ3_9ACTN</name>
<dbReference type="InterPro" id="IPR047676">
    <property type="entry name" value="FxLYD_dom"/>
</dbReference>
<dbReference type="NCBIfam" id="NF038353">
    <property type="entry name" value="FxLYD_dom"/>
    <property type="match status" value="1"/>
</dbReference>
<sequence>MGVVGVLMGAGAFDGGGRGTGESAGAATLPPRAPRTAGTTTPPASTDPSSADGLHAFGDTQRYGDGVEVGVGAPVPFTPSRGAAGHEARNTAVTIQVTVRNGTDARLDLALVTVTARDADGREVTRVFDDEHHVGPGLTGSVLPGRSAAAVYGFDVPPSGTAALEVEVKVGFDRPSAFWIGRVPAP</sequence>
<evidence type="ECO:0000313" key="3">
    <source>
        <dbReference type="Proteomes" id="UP001164506"/>
    </source>
</evidence>
<gene>
    <name evidence="2" type="ORF">LDH80_08105</name>
</gene>
<organism evidence="2 3">
    <name type="scientific">Streptomyces tanashiensis</name>
    <dbReference type="NCBI Taxonomy" id="67367"/>
    <lineage>
        <taxon>Bacteria</taxon>
        <taxon>Bacillati</taxon>
        <taxon>Actinomycetota</taxon>
        <taxon>Actinomycetes</taxon>
        <taxon>Kitasatosporales</taxon>
        <taxon>Streptomycetaceae</taxon>
        <taxon>Streptomyces</taxon>
    </lineage>
</organism>
<accession>A0ABY6QTZ3</accession>
<reference evidence="2" key="1">
    <citation type="submission" date="2021-09" db="EMBL/GenBank/DDBJ databases">
        <title>Complete genome sequence and metabolic characterization of Streptomyces tanashiensis DSM 731 the producer of antibacterial Kalafungin and diverse secondary metabolites.</title>
        <authorList>
            <person name="Abbasi M.N."/>
            <person name="Anwar M.N."/>
            <person name="Alam K."/>
            <person name="Shoaib M."/>
            <person name="Lin Z."/>
            <person name="Hayat M."/>
            <person name="Ali M.I."/>
            <person name="Malik H.M.T."/>
            <person name="Ahmed I."/>
            <person name="Li A."/>
            <person name="Hailong Wang H."/>
            <person name="Zhang Y."/>
        </authorList>
    </citation>
    <scope>NUCLEOTIDE SEQUENCE</scope>
    <source>
        <strain evidence="2">Kala</strain>
    </source>
</reference>
<proteinExistence type="predicted"/>
<evidence type="ECO:0000313" key="2">
    <source>
        <dbReference type="EMBL" id="UZX20674.1"/>
    </source>
</evidence>
<evidence type="ECO:0000256" key="1">
    <source>
        <dbReference type="SAM" id="MobiDB-lite"/>
    </source>
</evidence>
<dbReference type="Proteomes" id="UP001164506">
    <property type="component" value="Chromosome"/>
</dbReference>